<evidence type="ECO:0000259" key="4">
    <source>
        <dbReference type="PROSITE" id="PS50240"/>
    </source>
</evidence>
<keyword evidence="6" id="KW-1185">Reference proteome</keyword>
<dbReference type="Proteomes" id="UP000708208">
    <property type="component" value="Unassembled WGS sequence"/>
</dbReference>
<evidence type="ECO:0000256" key="1">
    <source>
        <dbReference type="ARBA" id="ARBA00023157"/>
    </source>
</evidence>
<dbReference type="InterPro" id="IPR023415">
    <property type="entry name" value="LDLR_class-A_CS"/>
</dbReference>
<feature type="signal peptide" evidence="3">
    <location>
        <begin position="1"/>
        <end position="24"/>
    </location>
</feature>
<sequence>MWIRRNLVLLVVLIELCQIQNVWSNGEENFYPNEENCGITERIPGDIRTQNPWNVVIYMRRNLRSPFQYFLTGTLTSANTVLTTFGGGFGQPPYNQKSKKYHIPSPRHFLIASGLPSTDLNARDEHTQFANVSYISPHNINSTSANEEYHMVVFRLSEPMRLETPYVRSICISFAILPVLHSLGFVGRFSDIITFTKNVEQIFVTGFNAPLKSKGPFPSVFLNAATANDPSCQNSYKYHYGSEPEEIFCMRITPENEVNTTTCLTHGSTMLWKSSEYSISFIPALGPEPRYHASGPVALIPRKDRGHCGLNTTYYVVPIIVGIDWLRAHMSCSPTSYPCSGKCIPLDQVCDGKIDCAFGEDEDSIFCMATNRCKGTNSYQCGLEGKCISGDEVGNGYNDCPSGSDEDPRVLESKRFSKKKKTPGNEDQSCFPLFPTEGVIQKCRHPEIGDVDCSKAPPDTEITLNCAQYYTPLQKTNYVKMKCYDDRSWKPFKSFACQPECGLLGKKVQSYIVQGQEVSSEGAFPWHAAILKENRGGTYEYICGASLIERNVLITAAHCITDETGGAFNASNFRIVLSSNSVDWKINLRNGAKILEIEEVWHPWSFNARTLQADIAILKLVQPVTYTHTVKPICYLWKKFNNFPQVNSTGTVAGFGVTETGKISQNLKYVNLNVLPFEDCGEILPDKFCAKSTKASEGLCYGDSGGGFVFPAEVRDTVTAYILKGVVSNHQTPKQPQCDVDANNISGFTHLDSHSEWILSTLESIDTNPDS</sequence>
<evidence type="ECO:0000256" key="2">
    <source>
        <dbReference type="PROSITE-ProRule" id="PRU00124"/>
    </source>
</evidence>
<evidence type="ECO:0000256" key="3">
    <source>
        <dbReference type="SAM" id="SignalP"/>
    </source>
</evidence>
<evidence type="ECO:0000313" key="5">
    <source>
        <dbReference type="EMBL" id="CAG7786288.1"/>
    </source>
</evidence>
<dbReference type="PROSITE" id="PS50068">
    <property type="entry name" value="LDLRA_2"/>
    <property type="match status" value="1"/>
</dbReference>
<dbReference type="InterPro" id="IPR018114">
    <property type="entry name" value="TRYPSIN_HIS"/>
</dbReference>
<dbReference type="GO" id="GO:0004252">
    <property type="term" value="F:serine-type endopeptidase activity"/>
    <property type="evidence" value="ECO:0007669"/>
    <property type="project" value="InterPro"/>
</dbReference>
<accession>A0A8J2L273</accession>
<proteinExistence type="predicted"/>
<reference evidence="5" key="1">
    <citation type="submission" date="2021-06" db="EMBL/GenBank/DDBJ databases">
        <authorList>
            <person name="Hodson N. C."/>
            <person name="Mongue J. A."/>
            <person name="Jaron S. K."/>
        </authorList>
    </citation>
    <scope>NUCLEOTIDE SEQUENCE</scope>
</reference>
<keyword evidence="3" id="KW-0732">Signal</keyword>
<comment type="caution">
    <text evidence="2">Lacks conserved residue(s) required for the propagation of feature annotation.</text>
</comment>
<gene>
    <name evidence="5" type="ORF">AFUS01_LOCUS24862</name>
</gene>
<feature type="domain" description="Peptidase S1" evidence="4">
    <location>
        <begin position="512"/>
        <end position="763"/>
    </location>
</feature>
<dbReference type="PANTHER" id="PTHR24252:SF7">
    <property type="entry name" value="HYALIN"/>
    <property type="match status" value="1"/>
</dbReference>
<organism evidence="5 6">
    <name type="scientific">Allacma fusca</name>
    <dbReference type="NCBI Taxonomy" id="39272"/>
    <lineage>
        <taxon>Eukaryota</taxon>
        <taxon>Metazoa</taxon>
        <taxon>Ecdysozoa</taxon>
        <taxon>Arthropoda</taxon>
        <taxon>Hexapoda</taxon>
        <taxon>Collembola</taxon>
        <taxon>Symphypleona</taxon>
        <taxon>Sminthuridae</taxon>
        <taxon>Allacma</taxon>
    </lineage>
</organism>
<evidence type="ECO:0000313" key="6">
    <source>
        <dbReference type="Proteomes" id="UP000708208"/>
    </source>
</evidence>
<dbReference type="FunFam" id="2.40.10.10:FF:000068">
    <property type="entry name" value="transmembrane protease serine 2"/>
    <property type="match status" value="1"/>
</dbReference>
<protein>
    <recommendedName>
        <fullName evidence="4">Peptidase S1 domain-containing protein</fullName>
    </recommendedName>
</protein>
<dbReference type="EMBL" id="CAJVCH010314472">
    <property type="protein sequence ID" value="CAG7786288.1"/>
    <property type="molecule type" value="Genomic_DNA"/>
</dbReference>
<dbReference type="GO" id="GO:0006508">
    <property type="term" value="P:proteolysis"/>
    <property type="evidence" value="ECO:0007669"/>
    <property type="project" value="InterPro"/>
</dbReference>
<dbReference type="Pfam" id="PF00089">
    <property type="entry name" value="Trypsin"/>
    <property type="match status" value="1"/>
</dbReference>
<dbReference type="InterPro" id="IPR001254">
    <property type="entry name" value="Trypsin_dom"/>
</dbReference>
<dbReference type="SMART" id="SM00192">
    <property type="entry name" value="LDLa"/>
    <property type="match status" value="2"/>
</dbReference>
<comment type="caution">
    <text evidence="5">The sequence shown here is derived from an EMBL/GenBank/DDBJ whole genome shotgun (WGS) entry which is preliminary data.</text>
</comment>
<dbReference type="CDD" id="cd00112">
    <property type="entry name" value="LDLa"/>
    <property type="match status" value="2"/>
</dbReference>
<dbReference type="SMART" id="SM00020">
    <property type="entry name" value="Tryp_SPc"/>
    <property type="match status" value="1"/>
</dbReference>
<dbReference type="InterPro" id="IPR002172">
    <property type="entry name" value="LDrepeatLR_classA_rpt"/>
</dbReference>
<dbReference type="PROSITE" id="PS01209">
    <property type="entry name" value="LDLRA_1"/>
    <property type="match status" value="1"/>
</dbReference>
<dbReference type="PANTHER" id="PTHR24252">
    <property type="entry name" value="ACROSIN-RELATED"/>
    <property type="match status" value="1"/>
</dbReference>
<keyword evidence="1" id="KW-1015">Disulfide bond</keyword>
<dbReference type="CDD" id="cd00190">
    <property type="entry name" value="Tryp_SPc"/>
    <property type="match status" value="1"/>
</dbReference>
<dbReference type="OrthoDB" id="6147874at2759"/>
<dbReference type="PROSITE" id="PS50240">
    <property type="entry name" value="TRYPSIN_DOM"/>
    <property type="match status" value="1"/>
</dbReference>
<dbReference type="PROSITE" id="PS00134">
    <property type="entry name" value="TRYPSIN_HIS"/>
    <property type="match status" value="1"/>
</dbReference>
<name>A0A8J2L273_9HEXA</name>
<feature type="chain" id="PRO_5035211405" description="Peptidase S1 domain-containing protein" evidence="3">
    <location>
        <begin position="25"/>
        <end position="771"/>
    </location>
</feature>
<dbReference type="AlphaFoldDB" id="A0A8J2L273"/>